<organism evidence="2 3">
    <name type="scientific">Emergomyces africanus</name>
    <dbReference type="NCBI Taxonomy" id="1955775"/>
    <lineage>
        <taxon>Eukaryota</taxon>
        <taxon>Fungi</taxon>
        <taxon>Dikarya</taxon>
        <taxon>Ascomycota</taxon>
        <taxon>Pezizomycotina</taxon>
        <taxon>Eurotiomycetes</taxon>
        <taxon>Eurotiomycetidae</taxon>
        <taxon>Onygenales</taxon>
        <taxon>Ajellomycetaceae</taxon>
        <taxon>Emergomyces</taxon>
    </lineage>
</organism>
<dbReference type="EMBL" id="LGUA01000305">
    <property type="protein sequence ID" value="OAX82441.1"/>
    <property type="molecule type" value="Genomic_DNA"/>
</dbReference>
<sequence>MAGMINSTTRSLRSNTTMPPEELSSQQLFNNIRKVILTTKDNADLTFPNIPPSSGLQLATSFSEDPDIERALPRISYNSVTRVLTARVMPTRIHDCHHDWLVKELYQMGTEGFLTASEIDELKIQTGTTFRGFTAPYAYSSKEPDTYLLPDDKPLPTVVVETGWSESWPRLYADKDLWLVGGGGAVQLVMLIRWTKITGNRIKGDLQVHGRDPAGNGVLLQAESIFPAPAVGSSTQSVSVTRGQLFGANTFSGRNPNDIYKLSIPNLRSKATGSIRAMGFIPA</sequence>
<dbReference type="Proteomes" id="UP000091918">
    <property type="component" value="Unassembled WGS sequence"/>
</dbReference>
<protein>
    <submittedName>
        <fullName evidence="2">Uncharacterized protein</fullName>
    </submittedName>
</protein>
<proteinExistence type="predicted"/>
<keyword evidence="3" id="KW-1185">Reference proteome</keyword>
<evidence type="ECO:0000313" key="2">
    <source>
        <dbReference type="EMBL" id="OAX82441.1"/>
    </source>
</evidence>
<feature type="region of interest" description="Disordered" evidence="1">
    <location>
        <begin position="1"/>
        <end position="23"/>
    </location>
</feature>
<reference evidence="2 3" key="1">
    <citation type="submission" date="2015-07" db="EMBL/GenBank/DDBJ databases">
        <title>Emmonsia species relationships and genome sequence.</title>
        <authorList>
            <person name="Cuomo C.A."/>
            <person name="Schwartz I.S."/>
            <person name="Kenyon C."/>
            <person name="de Hoog G.S."/>
            <person name="Govender N.P."/>
            <person name="Botha A."/>
            <person name="Moreno L."/>
            <person name="de Vries M."/>
            <person name="Munoz J.F."/>
            <person name="Stielow J.B."/>
        </authorList>
    </citation>
    <scope>NUCLEOTIDE SEQUENCE [LARGE SCALE GENOMIC DNA]</scope>
    <source>
        <strain evidence="2 3">CBS 136260</strain>
    </source>
</reference>
<feature type="compositionally biased region" description="Low complexity" evidence="1">
    <location>
        <begin position="1"/>
        <end position="17"/>
    </location>
</feature>
<evidence type="ECO:0000313" key="3">
    <source>
        <dbReference type="Proteomes" id="UP000091918"/>
    </source>
</evidence>
<accession>A0A1B7P089</accession>
<name>A0A1B7P089_9EURO</name>
<dbReference type="AlphaFoldDB" id="A0A1B7P089"/>
<gene>
    <name evidence="2" type="ORF">ACJ72_03203</name>
</gene>
<evidence type="ECO:0000256" key="1">
    <source>
        <dbReference type="SAM" id="MobiDB-lite"/>
    </source>
</evidence>
<dbReference type="OrthoDB" id="76567at2759"/>
<comment type="caution">
    <text evidence="2">The sequence shown here is derived from an EMBL/GenBank/DDBJ whole genome shotgun (WGS) entry which is preliminary data.</text>
</comment>